<evidence type="ECO:0000313" key="2">
    <source>
        <dbReference type="Proteomes" id="UP000381260"/>
    </source>
</evidence>
<dbReference type="AlphaFoldDB" id="A0A5Q2VKU4"/>
<dbReference type="PROSITE" id="PS51257">
    <property type="entry name" value="PROKAR_LIPOPROTEIN"/>
    <property type="match status" value="1"/>
</dbReference>
<dbReference type="Proteomes" id="UP000381260">
    <property type="component" value="Chromosome"/>
</dbReference>
<protein>
    <recommendedName>
        <fullName evidence="3">Lipoprotein</fullName>
    </recommendedName>
</protein>
<dbReference type="RefSeq" id="WP_153860752.1">
    <property type="nucleotide sequence ID" value="NZ_CP045913.1"/>
</dbReference>
<dbReference type="EMBL" id="CP045913">
    <property type="protein sequence ID" value="QGH64141.1"/>
    <property type="molecule type" value="Genomic_DNA"/>
</dbReference>
<evidence type="ECO:0008006" key="3">
    <source>
        <dbReference type="Google" id="ProtNLM"/>
    </source>
</evidence>
<evidence type="ECO:0000313" key="1">
    <source>
        <dbReference type="EMBL" id="QGH64141.1"/>
    </source>
</evidence>
<sequence length="251" mass="28643">MKKASTVLLISFLLTGCGYQYDRARDRESANTLQQKRDVLLKWSPSEVKNRSIDDPINVYEARRNYIGSGEESDRFLSELISSCYNSTSDVCAYNYYANAAKKEGEEYREKQSKVAGEYSDFLIEERNKKTKVKKGDLFYCKVSINPVAEPTDSGMRVDVKDNVENVELVFSSGYKFMSPELKITEPASGLRTGVSNDGSNMFIATYDGNQYVINTYDKYILRQFTGKVLIDTEQREQVGRIIAYDCHKNK</sequence>
<name>A0A5Q2VKU4_SERPR</name>
<proteinExistence type="predicted"/>
<organism evidence="1 2">
    <name type="scientific">Serratia proteamaculans</name>
    <dbReference type="NCBI Taxonomy" id="28151"/>
    <lineage>
        <taxon>Bacteria</taxon>
        <taxon>Pseudomonadati</taxon>
        <taxon>Pseudomonadota</taxon>
        <taxon>Gammaproteobacteria</taxon>
        <taxon>Enterobacterales</taxon>
        <taxon>Yersiniaceae</taxon>
        <taxon>Serratia</taxon>
    </lineage>
</organism>
<reference evidence="1 2" key="1">
    <citation type="submission" date="2019-11" db="EMBL/GenBank/DDBJ databases">
        <title>The Phosphoenolpyruvate Phosphotransferase System Regulates Serratia proteamaculans 336X Biofilm Formation and Wheat Roots colonization.</title>
        <authorList>
            <person name="Liu F."/>
        </authorList>
    </citation>
    <scope>NUCLEOTIDE SEQUENCE [LARGE SCALE GENOMIC DNA]</scope>
    <source>
        <strain evidence="1 2">336X</strain>
    </source>
</reference>
<accession>A0A5Q2VKU4</accession>
<gene>
    <name evidence="1" type="ORF">GHV41_26185</name>
</gene>